<evidence type="ECO:0000256" key="6">
    <source>
        <dbReference type="ARBA" id="ARBA00023326"/>
    </source>
</evidence>
<proteinExistence type="inferred from homology"/>
<dbReference type="InterPro" id="IPR017853">
    <property type="entry name" value="GH"/>
</dbReference>
<accession>A0ABQ5QT47</accession>
<organism evidence="11 12">
    <name type="scientific">Phytohabitans aurantiacus</name>
    <dbReference type="NCBI Taxonomy" id="3016789"/>
    <lineage>
        <taxon>Bacteria</taxon>
        <taxon>Bacillati</taxon>
        <taxon>Actinomycetota</taxon>
        <taxon>Actinomycetes</taxon>
        <taxon>Micromonosporales</taxon>
        <taxon>Micromonosporaceae</taxon>
    </lineage>
</organism>
<keyword evidence="4" id="KW-0119">Carbohydrate metabolism</keyword>
<evidence type="ECO:0000313" key="12">
    <source>
        <dbReference type="Proteomes" id="UP001144280"/>
    </source>
</evidence>
<dbReference type="InterPro" id="IPR001547">
    <property type="entry name" value="Glyco_hydro_5"/>
</dbReference>
<reference evidence="11" key="1">
    <citation type="submission" date="2022-12" db="EMBL/GenBank/DDBJ databases">
        <title>New Phytohabitans aurantiacus sp. RD004123 nov., an actinomycete isolated from soil.</title>
        <authorList>
            <person name="Triningsih D.W."/>
            <person name="Harunari E."/>
            <person name="Igarashi Y."/>
        </authorList>
    </citation>
    <scope>NUCLEOTIDE SEQUENCE</scope>
    <source>
        <strain evidence="11">RD004123</strain>
    </source>
</reference>
<dbReference type="Gene3D" id="3.20.20.80">
    <property type="entry name" value="Glycosidases"/>
    <property type="match status" value="1"/>
</dbReference>
<evidence type="ECO:0000259" key="10">
    <source>
        <dbReference type="Pfam" id="PF14200"/>
    </source>
</evidence>
<keyword evidence="12" id="KW-1185">Reference proteome</keyword>
<dbReference type="InterPro" id="IPR035992">
    <property type="entry name" value="Ricin_B-like_lectins"/>
</dbReference>
<evidence type="ECO:0000256" key="2">
    <source>
        <dbReference type="ARBA" id="ARBA00022801"/>
    </source>
</evidence>
<dbReference type="Gene3D" id="2.80.10.50">
    <property type="match status" value="1"/>
</dbReference>
<evidence type="ECO:0000256" key="1">
    <source>
        <dbReference type="ARBA" id="ARBA00005641"/>
    </source>
</evidence>
<feature type="domain" description="Glycoside hydrolase family 5" evidence="9">
    <location>
        <begin position="63"/>
        <end position="371"/>
    </location>
</feature>
<evidence type="ECO:0000259" key="9">
    <source>
        <dbReference type="Pfam" id="PF00150"/>
    </source>
</evidence>
<keyword evidence="6" id="KW-0624">Polysaccharide degradation</keyword>
<evidence type="ECO:0000256" key="3">
    <source>
        <dbReference type="ARBA" id="ARBA00023001"/>
    </source>
</evidence>
<feature type="signal peptide" evidence="8">
    <location>
        <begin position="1"/>
        <end position="32"/>
    </location>
</feature>
<keyword evidence="5 7" id="KW-0326">Glycosidase</keyword>
<dbReference type="SUPFAM" id="SSF50370">
    <property type="entry name" value="Ricin B-like lectins"/>
    <property type="match status" value="1"/>
</dbReference>
<dbReference type="Pfam" id="PF00150">
    <property type="entry name" value="Cellulase"/>
    <property type="match status" value="1"/>
</dbReference>
<feature type="chain" id="PRO_5046889463" description="Cellulase" evidence="8">
    <location>
        <begin position="33"/>
        <end position="537"/>
    </location>
</feature>
<keyword evidence="3" id="KW-0136">Cellulose degradation</keyword>
<dbReference type="CDD" id="cd00161">
    <property type="entry name" value="beta-trefoil_Ricin-like"/>
    <property type="match status" value="1"/>
</dbReference>
<evidence type="ECO:0000313" key="11">
    <source>
        <dbReference type="EMBL" id="GLH96465.1"/>
    </source>
</evidence>
<evidence type="ECO:0008006" key="13">
    <source>
        <dbReference type="Google" id="ProtNLM"/>
    </source>
</evidence>
<name>A0ABQ5QT47_9ACTN</name>
<evidence type="ECO:0000256" key="7">
    <source>
        <dbReference type="RuleBase" id="RU361153"/>
    </source>
</evidence>
<keyword evidence="8" id="KW-0732">Signal</keyword>
<dbReference type="Proteomes" id="UP001144280">
    <property type="component" value="Unassembled WGS sequence"/>
</dbReference>
<comment type="similarity">
    <text evidence="1 7">Belongs to the glycosyl hydrolase 5 (cellulase A) family.</text>
</comment>
<dbReference type="EMBL" id="BSDI01000007">
    <property type="protein sequence ID" value="GLH96465.1"/>
    <property type="molecule type" value="Genomic_DNA"/>
</dbReference>
<keyword evidence="2 7" id="KW-0378">Hydrolase</keyword>
<dbReference type="Pfam" id="PF14200">
    <property type="entry name" value="RicinB_lectin_2"/>
    <property type="match status" value="1"/>
</dbReference>
<comment type="caution">
    <text evidence="11">The sequence shown here is derived from an EMBL/GenBank/DDBJ whole genome shotgun (WGS) entry which is preliminary data.</text>
</comment>
<protein>
    <recommendedName>
        <fullName evidence="13">Cellulase</fullName>
    </recommendedName>
</protein>
<dbReference type="SUPFAM" id="SSF51445">
    <property type="entry name" value="(Trans)glycosidases"/>
    <property type="match status" value="1"/>
</dbReference>
<dbReference type="InterPro" id="IPR000772">
    <property type="entry name" value="Ricin_B_lectin"/>
</dbReference>
<dbReference type="InterPro" id="IPR050386">
    <property type="entry name" value="Glycosyl_hydrolase_5"/>
</dbReference>
<feature type="domain" description="Ricin B lectin" evidence="10">
    <location>
        <begin position="408"/>
        <end position="470"/>
    </location>
</feature>
<evidence type="ECO:0000256" key="4">
    <source>
        <dbReference type="ARBA" id="ARBA00023277"/>
    </source>
</evidence>
<sequence>MASRARKIRSVCLAAALAVGMSVYGLTNQASADTMTQLNASQIVAEMGAGWNLGNSLEANANGIPSETAWNNPTVTPALIDRVKAAGFKTIRIPVSYLNHIGAGPNYTINTNWLNRIQEVVNYAYSRGMYVIINMHGDGYKTINRAWLICDANDQTTIRAKYQRAWQQIATRFQDYDQHLILESMNENFDGQYGRPTQPCYSNINSYNQIFVNTVRQTGANNSSRWLLTPGWNTNIDYTTGNYGFVLPTDQYRSPTIPSNEQRIMISVHYYDPWEFTGTENGTITQWGAGATNPSRRASWGNEAHMDTQLKKTYDAFVTRGYPVVVGEYGAINKTTHDSSNNRYRADFARTLVSTAKKYGATTVYWDNGINGQYGFGLFNRSTYAVTQQGIIDAIMSAVGGGTGNPNEPSGTYKIRHSQTGRYLDTDGNGAVVLAAASSYDDQDWIVSKTASGAYTIRNVRSGRFYLDTEPTNNAVIWNTGAVDPDSLWTVEPVSTGGVRFKNQNVSRAYLHGTTASEVKWNTGATDTSTLWLLEPK</sequence>
<dbReference type="PANTHER" id="PTHR31297:SF41">
    <property type="entry name" value="ENDOGLUCANASE, PUTATIVE (AFU_ORTHOLOGUE AFUA_5G01830)-RELATED"/>
    <property type="match status" value="1"/>
</dbReference>
<evidence type="ECO:0000256" key="5">
    <source>
        <dbReference type="ARBA" id="ARBA00023295"/>
    </source>
</evidence>
<dbReference type="PANTHER" id="PTHR31297">
    <property type="entry name" value="GLUCAN ENDO-1,6-BETA-GLUCOSIDASE B"/>
    <property type="match status" value="1"/>
</dbReference>
<gene>
    <name evidence="11" type="ORF">Pa4123_17390</name>
</gene>
<evidence type="ECO:0000256" key="8">
    <source>
        <dbReference type="SAM" id="SignalP"/>
    </source>
</evidence>